<dbReference type="EMBL" id="CAJJDM010000153">
    <property type="protein sequence ID" value="CAD8111958.1"/>
    <property type="molecule type" value="Genomic_DNA"/>
</dbReference>
<evidence type="ECO:0000313" key="2">
    <source>
        <dbReference type="EMBL" id="CAD8111958.1"/>
    </source>
</evidence>
<dbReference type="OMA" id="FENRQTR"/>
<evidence type="ECO:0000313" key="3">
    <source>
        <dbReference type="Proteomes" id="UP000688137"/>
    </source>
</evidence>
<comment type="caution">
    <text evidence="2">The sequence shown here is derived from an EMBL/GenBank/DDBJ whole genome shotgun (WGS) entry which is preliminary data.</text>
</comment>
<sequence length="376" mass="46174">MFKNFMYVEYGQELQCHEKLYQNALKKQQKQKEIDYQKQLQMLIDKVNEIEDEPPQQITKDFYDYSMKWKNLVNQKRFQEQYQNEMSLQQKSQQHQIQKLPQNYLSPIDGWKYHAQQYFDKKGSRQQNESSFQPSINEKSKLMEFDEPVEDRLIKYGQQREQKYLFEKQFEKFYEQVQNDQRPTKPNEEVFSRLYNYERKQPQPEVYQLNINKLPPEFEERVKKRREQYSLFENRQTRAQTEITDHEIKVLSQNQFDEFLKRNFCNNFRTQSFKEESIESYPFQPELNKKSLELASKNTDTLIERQEKFLIKKQQTLQQYQEEQQLEKQRQFENEFKQINKPSSKIRVNKPSKSPIRQQNVYNLSTLINKQVPQLF</sequence>
<name>A0A8S1Q8T3_PARPR</name>
<accession>A0A8S1Q8T3</accession>
<dbReference type="AlphaFoldDB" id="A0A8S1Q8T3"/>
<keyword evidence="3" id="KW-1185">Reference proteome</keyword>
<organism evidence="2 3">
    <name type="scientific">Paramecium primaurelia</name>
    <dbReference type="NCBI Taxonomy" id="5886"/>
    <lineage>
        <taxon>Eukaryota</taxon>
        <taxon>Sar</taxon>
        <taxon>Alveolata</taxon>
        <taxon>Ciliophora</taxon>
        <taxon>Intramacronucleata</taxon>
        <taxon>Oligohymenophorea</taxon>
        <taxon>Peniculida</taxon>
        <taxon>Parameciidae</taxon>
        <taxon>Paramecium</taxon>
    </lineage>
</organism>
<dbReference type="Proteomes" id="UP000688137">
    <property type="component" value="Unassembled WGS sequence"/>
</dbReference>
<gene>
    <name evidence="2" type="ORF">PPRIM_AZ9-3.1.T1490125</name>
</gene>
<evidence type="ECO:0000256" key="1">
    <source>
        <dbReference type="SAM" id="Coils"/>
    </source>
</evidence>
<proteinExistence type="predicted"/>
<keyword evidence="1" id="KW-0175">Coiled coil</keyword>
<protein>
    <submittedName>
        <fullName evidence="2">Uncharacterized protein</fullName>
    </submittedName>
</protein>
<feature type="coiled-coil region" evidence="1">
    <location>
        <begin position="303"/>
        <end position="330"/>
    </location>
</feature>
<reference evidence="2" key="1">
    <citation type="submission" date="2021-01" db="EMBL/GenBank/DDBJ databases">
        <authorList>
            <consortium name="Genoscope - CEA"/>
            <person name="William W."/>
        </authorList>
    </citation>
    <scope>NUCLEOTIDE SEQUENCE</scope>
</reference>